<comment type="similarity">
    <text evidence="2">Belongs to the bacterial solute-binding protein 2 family.</text>
</comment>
<comment type="subcellular location">
    <subcellularLocation>
        <location evidence="1">Cell envelope</location>
    </subcellularLocation>
</comment>
<keyword evidence="7" id="KW-1185">Reference proteome</keyword>
<dbReference type="PANTHER" id="PTHR46847:SF1">
    <property type="entry name" value="D-ALLOSE-BINDING PERIPLASMIC PROTEIN-RELATED"/>
    <property type="match status" value="1"/>
</dbReference>
<dbReference type="CDD" id="cd01536">
    <property type="entry name" value="PBP1_ABC_sugar_binding-like"/>
    <property type="match status" value="1"/>
</dbReference>
<evidence type="ECO:0000256" key="1">
    <source>
        <dbReference type="ARBA" id="ARBA00004196"/>
    </source>
</evidence>
<proteinExistence type="inferred from homology"/>
<keyword evidence="4" id="KW-0472">Membrane</keyword>
<sequence>MVRTRTREASGEPQKASVGRAGWLLAVVVVVCGLGFVGCGSGDDSSGSTVRTATIVASSGGDQEVVAKAKVQVEQLMETEGVKLPAPTEPFDPGKKRVAVILAGQDAGFDAMNEGVHEAARTMGWTVGPSMDGKFSPTAQAGFIQQAVQEKYDAIILLVIDAATVESALAAANKANIPVACVMCDNEGYEGKIYDVTTGGYPAGQAMAQYVIADSGGKAKILVFNDKGFAINPRRVAGFEDTIAKDCPGCKVVADLQTSAAELSDAGPPSWLGALRRYPEGSFDYVVWPGDYWAVPAGKTAQEQGREVGVTGYDGTPEMVGLIKQGGTVFKATISAPFPYLGWAALDVVARASAGHDVWDTTQMPVRLVTADNAADFPHGWFVPRDVDPKATFGKLWQGS</sequence>
<dbReference type="Proteomes" id="UP001162834">
    <property type="component" value="Chromosome"/>
</dbReference>
<evidence type="ECO:0000313" key="7">
    <source>
        <dbReference type="Proteomes" id="UP001162834"/>
    </source>
</evidence>
<feature type="domain" description="Periplasmic binding protein" evidence="5">
    <location>
        <begin position="99"/>
        <end position="355"/>
    </location>
</feature>
<evidence type="ECO:0000256" key="2">
    <source>
        <dbReference type="ARBA" id="ARBA00007639"/>
    </source>
</evidence>
<evidence type="ECO:0000313" key="6">
    <source>
        <dbReference type="EMBL" id="UGS35988.1"/>
    </source>
</evidence>
<dbReference type="InterPro" id="IPR028082">
    <property type="entry name" value="Peripla_BP_I"/>
</dbReference>
<dbReference type="Pfam" id="PF13407">
    <property type="entry name" value="Peripla_BP_4"/>
    <property type="match status" value="1"/>
</dbReference>
<protein>
    <recommendedName>
        <fullName evidence="5">Periplasmic binding protein domain-containing protein</fullName>
    </recommendedName>
</protein>
<reference evidence="6" key="1">
    <citation type="journal article" date="2022" name="Int. J. Syst. Evol. Microbiol.">
        <title>Pseudomonas aegrilactucae sp. nov. and Pseudomonas morbosilactucae sp. nov., pathogens causing bacterial rot of lettuce in Japan.</title>
        <authorList>
            <person name="Sawada H."/>
            <person name="Fujikawa T."/>
            <person name="Satou M."/>
        </authorList>
    </citation>
    <scope>NUCLEOTIDE SEQUENCE</scope>
    <source>
        <strain evidence="6">0166_1</strain>
    </source>
</reference>
<evidence type="ECO:0000256" key="4">
    <source>
        <dbReference type="SAM" id="Phobius"/>
    </source>
</evidence>
<dbReference type="Gene3D" id="3.40.50.2300">
    <property type="match status" value="2"/>
</dbReference>
<dbReference type="KEGG" id="sbae:DSM104329_02385"/>
<dbReference type="EMBL" id="CP087164">
    <property type="protein sequence ID" value="UGS35988.1"/>
    <property type="molecule type" value="Genomic_DNA"/>
</dbReference>
<gene>
    <name evidence="6" type="ORF">DSM104329_02385</name>
</gene>
<name>A0A9E6XX04_9ACTN</name>
<accession>A0A9E6XX04</accession>
<dbReference type="InterPro" id="IPR025997">
    <property type="entry name" value="SBP_2_dom"/>
</dbReference>
<organism evidence="6 7">
    <name type="scientific">Capillimicrobium parvum</name>
    <dbReference type="NCBI Taxonomy" id="2884022"/>
    <lineage>
        <taxon>Bacteria</taxon>
        <taxon>Bacillati</taxon>
        <taxon>Actinomycetota</taxon>
        <taxon>Thermoleophilia</taxon>
        <taxon>Solirubrobacterales</taxon>
        <taxon>Capillimicrobiaceae</taxon>
        <taxon>Capillimicrobium</taxon>
    </lineage>
</organism>
<dbReference type="GO" id="GO:0030313">
    <property type="term" value="C:cell envelope"/>
    <property type="evidence" value="ECO:0007669"/>
    <property type="project" value="UniProtKB-SubCell"/>
</dbReference>
<keyword evidence="4" id="KW-1133">Transmembrane helix</keyword>
<evidence type="ECO:0000256" key="3">
    <source>
        <dbReference type="ARBA" id="ARBA00022729"/>
    </source>
</evidence>
<dbReference type="SUPFAM" id="SSF53822">
    <property type="entry name" value="Periplasmic binding protein-like I"/>
    <property type="match status" value="1"/>
</dbReference>
<dbReference type="PANTHER" id="PTHR46847">
    <property type="entry name" value="D-ALLOSE-BINDING PERIPLASMIC PROTEIN-RELATED"/>
    <property type="match status" value="1"/>
</dbReference>
<dbReference type="AlphaFoldDB" id="A0A9E6XX04"/>
<dbReference type="GO" id="GO:0030246">
    <property type="term" value="F:carbohydrate binding"/>
    <property type="evidence" value="ECO:0007669"/>
    <property type="project" value="UniProtKB-ARBA"/>
</dbReference>
<feature type="transmembrane region" description="Helical" evidence="4">
    <location>
        <begin position="21"/>
        <end position="38"/>
    </location>
</feature>
<dbReference type="RefSeq" id="WP_259315667.1">
    <property type="nucleotide sequence ID" value="NZ_CP087164.1"/>
</dbReference>
<keyword evidence="4" id="KW-0812">Transmembrane</keyword>
<evidence type="ECO:0000259" key="5">
    <source>
        <dbReference type="Pfam" id="PF13407"/>
    </source>
</evidence>
<keyword evidence="3" id="KW-0732">Signal</keyword>